<protein>
    <submittedName>
        <fullName evidence="1">Uncharacterized protein</fullName>
    </submittedName>
</protein>
<dbReference type="AlphaFoldDB" id="A0A1W6L729"/>
<evidence type="ECO:0000313" key="2">
    <source>
        <dbReference type="Proteomes" id="UP000193427"/>
    </source>
</evidence>
<name>A0A1W6L729_9BURK</name>
<dbReference type="SUPFAM" id="SSF52540">
    <property type="entry name" value="P-loop containing nucleoside triphosphate hydrolases"/>
    <property type="match status" value="1"/>
</dbReference>
<sequence length="313" mass="34933">MRPTDLLDLPPDAIVVHGGMHKTGSSAIQNTLQANRGALAEAGWLYPRAGLVDQVATGHRHRTLMTEARDNILHPSWRQLHAELDGWHGRVLISHENFFSPQIDPLAVAALMPDRPVYLLAYLRHPVDYVESCYREWVRRWKYRHGIRTFYESRRDYLDVQALRDAWETTFGADRVLLRPYERDRLVGGTVLSDFVATLGLDAPLAPVPGIANESLSTSQTLVHLVANRVAARASRRDEISASLHRPLQPRRIADDGLVDELTDRHLGAFRDVLREHGAPPGALADSAFADLPADTLFTDPAAPHLVAELLAD</sequence>
<keyword evidence="2" id="KW-1185">Reference proteome</keyword>
<dbReference type="Gene3D" id="3.40.50.300">
    <property type="entry name" value="P-loop containing nucleotide triphosphate hydrolases"/>
    <property type="match status" value="1"/>
</dbReference>
<organism evidence="1 2">
    <name type="scientific">Piscinibacter gummiphilus</name>
    <dbReference type="NCBI Taxonomy" id="946333"/>
    <lineage>
        <taxon>Bacteria</taxon>
        <taxon>Pseudomonadati</taxon>
        <taxon>Pseudomonadota</taxon>
        <taxon>Betaproteobacteria</taxon>
        <taxon>Burkholderiales</taxon>
        <taxon>Sphaerotilaceae</taxon>
        <taxon>Piscinibacter</taxon>
    </lineage>
</organism>
<proteinExistence type="predicted"/>
<gene>
    <name evidence="1" type="ORF">A4W93_08490</name>
</gene>
<dbReference type="OrthoDB" id="9130379at2"/>
<dbReference type="InterPro" id="IPR027417">
    <property type="entry name" value="P-loop_NTPase"/>
</dbReference>
<dbReference type="RefSeq" id="WP_085750219.1">
    <property type="nucleotide sequence ID" value="NZ_BSPR01000008.1"/>
</dbReference>
<dbReference type="Proteomes" id="UP000193427">
    <property type="component" value="Chromosome"/>
</dbReference>
<dbReference type="EMBL" id="CP015118">
    <property type="protein sequence ID" value="ARN19948.1"/>
    <property type="molecule type" value="Genomic_DNA"/>
</dbReference>
<reference evidence="1 2" key="1">
    <citation type="submission" date="2016-04" db="EMBL/GenBank/DDBJ databases">
        <title>Complete genome sequence of natural rubber-degrading, novel Gram-negative bacterium, Rhizobacter gummiphilus strain NS21.</title>
        <authorList>
            <person name="Tabata M."/>
            <person name="Kasai D."/>
            <person name="Fukuda M."/>
        </authorList>
    </citation>
    <scope>NUCLEOTIDE SEQUENCE [LARGE SCALE GENOMIC DNA]</scope>
    <source>
        <strain evidence="1 2">NS21</strain>
    </source>
</reference>
<accession>A0A1W6L729</accession>
<dbReference type="STRING" id="946333.A4W93_08490"/>
<dbReference type="KEGG" id="rgu:A4W93_08490"/>
<evidence type="ECO:0000313" key="1">
    <source>
        <dbReference type="EMBL" id="ARN19948.1"/>
    </source>
</evidence>